<dbReference type="Proteomes" id="UP000199087">
    <property type="component" value="Unassembled WGS sequence"/>
</dbReference>
<name>A0A0U1NSD3_9BACI</name>
<organism evidence="2 3">
    <name type="scientific">Neobacillus massiliamazoniensis</name>
    <dbReference type="NCBI Taxonomy" id="1499688"/>
    <lineage>
        <taxon>Bacteria</taxon>
        <taxon>Bacillati</taxon>
        <taxon>Bacillota</taxon>
        <taxon>Bacilli</taxon>
        <taxon>Bacillales</taxon>
        <taxon>Bacillaceae</taxon>
        <taxon>Neobacillus</taxon>
    </lineage>
</organism>
<keyword evidence="3" id="KW-1185">Reference proteome</keyword>
<keyword evidence="1" id="KW-0472">Membrane</keyword>
<feature type="transmembrane region" description="Helical" evidence="1">
    <location>
        <begin position="108"/>
        <end position="131"/>
    </location>
</feature>
<dbReference type="AlphaFoldDB" id="A0A0U1NSD3"/>
<evidence type="ECO:0000256" key="1">
    <source>
        <dbReference type="SAM" id="Phobius"/>
    </source>
</evidence>
<keyword evidence="1" id="KW-0812">Transmembrane</keyword>
<reference evidence="3" key="1">
    <citation type="submission" date="2015-05" db="EMBL/GenBank/DDBJ databases">
        <authorList>
            <person name="Urmite Genomes"/>
        </authorList>
    </citation>
    <scope>NUCLEOTIDE SEQUENCE [LARGE SCALE GENOMIC DNA]</scope>
    <source>
        <strain evidence="3">LF1</strain>
    </source>
</reference>
<feature type="transmembrane region" description="Helical" evidence="1">
    <location>
        <begin position="163"/>
        <end position="184"/>
    </location>
</feature>
<gene>
    <name evidence="2" type="ORF">BN000_00851</name>
</gene>
<feature type="transmembrane region" description="Helical" evidence="1">
    <location>
        <begin position="38"/>
        <end position="61"/>
    </location>
</feature>
<feature type="transmembrane region" description="Helical" evidence="1">
    <location>
        <begin position="68"/>
        <end position="88"/>
    </location>
</feature>
<accession>A0A0U1NSD3</accession>
<proteinExistence type="predicted"/>
<evidence type="ECO:0000313" key="2">
    <source>
        <dbReference type="EMBL" id="CRK80960.1"/>
    </source>
</evidence>
<dbReference type="OrthoDB" id="2638469at2"/>
<dbReference type="RefSeq" id="WP_090631284.1">
    <property type="nucleotide sequence ID" value="NZ_CVRB01000001.1"/>
</dbReference>
<keyword evidence="1" id="KW-1133">Transmembrane helix</keyword>
<dbReference type="EMBL" id="CVRB01000001">
    <property type="protein sequence ID" value="CRK80960.1"/>
    <property type="molecule type" value="Genomic_DNA"/>
</dbReference>
<sequence length="197" mass="20838">MPNLYKAFGGWSSIVSGSLLFIAHFINLFGESEEGTLFGSSLVFAAHVILIFALLGIYFELAQGTKILGLLGMVLSVIGTTIVSGIVLVEMGGFSGFNTDLVFKAPVVETVCIIGPLLFVIGMLMIGYYIIRFNKLPKTCGFLFIIGTIVFASASLIGSEKLVIEAIGGAITGLGFIGSGLNMIQVNNVNKSTELNL</sequence>
<evidence type="ECO:0000313" key="3">
    <source>
        <dbReference type="Proteomes" id="UP000199087"/>
    </source>
</evidence>
<feature type="transmembrane region" description="Helical" evidence="1">
    <location>
        <begin position="140"/>
        <end position="157"/>
    </location>
</feature>
<protein>
    <submittedName>
        <fullName evidence="2">Uncharacterized protein</fullName>
    </submittedName>
</protein>
<feature type="transmembrane region" description="Helical" evidence="1">
    <location>
        <begin position="7"/>
        <end position="26"/>
    </location>
</feature>